<evidence type="ECO:0000313" key="5">
    <source>
        <dbReference type="Proteomes" id="UP000432516"/>
    </source>
</evidence>
<organism evidence="3 4">
    <name type="scientific">Parabacteroides distasonis</name>
    <dbReference type="NCBI Taxonomy" id="823"/>
    <lineage>
        <taxon>Bacteria</taxon>
        <taxon>Pseudomonadati</taxon>
        <taxon>Bacteroidota</taxon>
        <taxon>Bacteroidia</taxon>
        <taxon>Bacteroidales</taxon>
        <taxon>Tannerellaceae</taxon>
        <taxon>Parabacteroides</taxon>
    </lineage>
</organism>
<dbReference type="EMBL" id="NFJX01000013">
    <property type="protein sequence ID" value="OUP17119.1"/>
    <property type="molecule type" value="Genomic_DNA"/>
</dbReference>
<evidence type="ECO:0000313" key="2">
    <source>
        <dbReference type="EMBL" id="MRZ56606.1"/>
    </source>
</evidence>
<proteinExistence type="predicted"/>
<name>A0A1Y4IEY9_PARDI</name>
<reference evidence="2 5" key="3">
    <citation type="journal article" date="2019" name="Nat. Med.">
        <title>A library of human gut bacterial isolates paired with longitudinal multiomics data enables mechanistic microbiome research.</title>
        <authorList>
            <person name="Poyet M."/>
            <person name="Groussin M."/>
            <person name="Gibbons S.M."/>
            <person name="Avila-Pacheco J."/>
            <person name="Jiang X."/>
            <person name="Kearney S.M."/>
            <person name="Perrotta A.R."/>
            <person name="Berdy B."/>
            <person name="Zhao S."/>
            <person name="Lieberman T.D."/>
            <person name="Swanson P.K."/>
            <person name="Smith M."/>
            <person name="Roesemann S."/>
            <person name="Alexander J.E."/>
            <person name="Rich S.A."/>
            <person name="Livny J."/>
            <person name="Vlamakis H."/>
            <person name="Clish C."/>
            <person name="Bullock K."/>
            <person name="Deik A."/>
            <person name="Scott J."/>
            <person name="Pierce K.A."/>
            <person name="Xavier R.J."/>
            <person name="Alm E.J."/>
        </authorList>
    </citation>
    <scope>NUCLEOTIDE SEQUENCE [LARGE SCALE GENOMIC DNA]</scope>
    <source>
        <strain evidence="2 5">BIOML-A2</strain>
    </source>
</reference>
<dbReference type="AlphaFoldDB" id="A0A1Y4IEY9"/>
<feature type="signal peptide" evidence="1">
    <location>
        <begin position="1"/>
        <end position="24"/>
    </location>
</feature>
<reference evidence="4" key="1">
    <citation type="submission" date="2017-04" db="EMBL/GenBank/DDBJ databases">
        <title>Function of individual gut microbiota members based on whole genome sequencing of pure cultures obtained from chicken caecum.</title>
        <authorList>
            <person name="Medvecky M."/>
            <person name="Cejkova D."/>
            <person name="Polansky O."/>
            <person name="Karasova D."/>
            <person name="Kubasova T."/>
            <person name="Cizek A."/>
            <person name="Rychlik I."/>
        </authorList>
    </citation>
    <scope>NUCLEOTIDE SEQUENCE [LARGE SCALE GENOMIC DNA]</scope>
    <source>
        <strain evidence="4">An199</strain>
    </source>
</reference>
<dbReference type="Gene3D" id="2.60.40.3080">
    <property type="match status" value="1"/>
</dbReference>
<protein>
    <submittedName>
        <fullName evidence="2">DUF3244 domain-containing protein</fullName>
    </submittedName>
</protein>
<keyword evidence="1" id="KW-0732">Signal</keyword>
<dbReference type="EMBL" id="WKNE01000018">
    <property type="protein sequence ID" value="MRZ56606.1"/>
    <property type="molecule type" value="Genomic_DNA"/>
</dbReference>
<dbReference type="InterPro" id="IPR021638">
    <property type="entry name" value="DUF3244"/>
</dbReference>
<comment type="caution">
    <text evidence="3">The sequence shown here is derived from an EMBL/GenBank/DDBJ whole genome shotgun (WGS) entry which is preliminary data.</text>
</comment>
<evidence type="ECO:0000313" key="3">
    <source>
        <dbReference type="EMBL" id="OUP17119.1"/>
    </source>
</evidence>
<evidence type="ECO:0000256" key="1">
    <source>
        <dbReference type="SAM" id="SignalP"/>
    </source>
</evidence>
<dbReference type="Proteomes" id="UP000432516">
    <property type="component" value="Unassembled WGS sequence"/>
</dbReference>
<evidence type="ECO:0000313" key="4">
    <source>
        <dbReference type="Proteomes" id="UP000195950"/>
    </source>
</evidence>
<sequence>MNGMKRILFLTLLSCVGLCTHVMAEEKKGDLDKEEERSISHDPVKVEMSESMLTLHFIAPLGDVSIWIVDDRGTLVYEESLLISSPQSYCVPMINCTENLRLIILGDNIDLELPIFY</sequence>
<dbReference type="Pfam" id="PF11589">
    <property type="entry name" value="DUF3244"/>
    <property type="match status" value="1"/>
</dbReference>
<accession>A0A1Y4IEY9</accession>
<feature type="chain" id="PRO_5036030204" evidence="1">
    <location>
        <begin position="25"/>
        <end position="117"/>
    </location>
</feature>
<gene>
    <name evidence="3" type="ORF">B5F32_14040</name>
    <name evidence="2" type="ORF">GKD68_18045</name>
</gene>
<dbReference type="Proteomes" id="UP000195950">
    <property type="component" value="Unassembled WGS sequence"/>
</dbReference>
<reference evidence="3" key="2">
    <citation type="journal article" date="2018" name="BMC Genomics">
        <title>Whole genome sequencing and function prediction of 133 gut anaerobes isolated from chicken caecum in pure cultures.</title>
        <authorList>
            <person name="Medvecky M."/>
            <person name="Cejkova D."/>
            <person name="Polansky O."/>
            <person name="Karasova D."/>
            <person name="Kubasova T."/>
            <person name="Cizek A."/>
            <person name="Rychlik I."/>
        </authorList>
    </citation>
    <scope>NUCLEOTIDE SEQUENCE</scope>
    <source>
        <strain evidence="3">An199</strain>
    </source>
</reference>